<dbReference type="SUPFAM" id="SSF117991">
    <property type="entry name" value="YbeD/HP0495-like"/>
    <property type="match status" value="1"/>
</dbReference>
<dbReference type="EMBL" id="JAEHOE010000006">
    <property type="protein sequence ID" value="KAG2499611.1"/>
    <property type="molecule type" value="Genomic_DNA"/>
</dbReference>
<gene>
    <name evidence="1" type="ORF">HYH03_002550</name>
</gene>
<comment type="caution">
    <text evidence="1">The sequence shown here is derived from an EMBL/GenBank/DDBJ whole genome shotgun (WGS) entry which is preliminary data.</text>
</comment>
<dbReference type="PANTHER" id="PTHR34782:SF1">
    <property type="entry name" value="PHOSPHORIBOSYLFORMYLGLYCINAMIDINE SYNTHASE"/>
    <property type="match status" value="1"/>
</dbReference>
<keyword evidence="2" id="KW-1185">Reference proteome</keyword>
<organism evidence="1 2">
    <name type="scientific">Edaphochlamys debaryana</name>
    <dbReference type="NCBI Taxonomy" id="47281"/>
    <lineage>
        <taxon>Eukaryota</taxon>
        <taxon>Viridiplantae</taxon>
        <taxon>Chlorophyta</taxon>
        <taxon>core chlorophytes</taxon>
        <taxon>Chlorophyceae</taxon>
        <taxon>CS clade</taxon>
        <taxon>Chlamydomonadales</taxon>
        <taxon>Chlamydomonadales incertae sedis</taxon>
        <taxon>Edaphochlamys</taxon>
    </lineage>
</organism>
<dbReference type="InterPro" id="IPR027471">
    <property type="entry name" value="YbeD-like_sf"/>
</dbReference>
<sequence>MQRSWTAIGTGGQDFKMNMINCVSSVVGTVHTECISERHSSQKKYISVTIGPVWVESTDQIIQVYANMKADPRAKWII</sequence>
<dbReference type="Proteomes" id="UP000612055">
    <property type="component" value="Unassembled WGS sequence"/>
</dbReference>
<name>A0A835YEV0_9CHLO</name>
<protein>
    <submittedName>
        <fullName evidence="1">Uncharacterized protein</fullName>
    </submittedName>
</protein>
<dbReference type="PANTHER" id="PTHR34782">
    <property type="entry name" value="PHOSPHORIBOSYLFORMYLGLYCINAMIDINE SYNTHASE"/>
    <property type="match status" value="1"/>
</dbReference>
<reference evidence="1" key="1">
    <citation type="journal article" date="2020" name="bioRxiv">
        <title>Comparative genomics of Chlamydomonas.</title>
        <authorList>
            <person name="Craig R.J."/>
            <person name="Hasan A.R."/>
            <person name="Ness R.W."/>
            <person name="Keightley P.D."/>
        </authorList>
    </citation>
    <scope>NUCLEOTIDE SEQUENCE</scope>
    <source>
        <strain evidence="1">CCAP 11/70</strain>
    </source>
</reference>
<accession>A0A835YEV0</accession>
<dbReference type="AlphaFoldDB" id="A0A835YEV0"/>
<proteinExistence type="predicted"/>
<dbReference type="Gene3D" id="3.30.70.260">
    <property type="match status" value="1"/>
</dbReference>
<dbReference type="Pfam" id="PF04359">
    <property type="entry name" value="DUF493"/>
    <property type="match status" value="1"/>
</dbReference>
<evidence type="ECO:0000313" key="1">
    <source>
        <dbReference type="EMBL" id="KAG2499611.1"/>
    </source>
</evidence>
<dbReference type="OrthoDB" id="533321at2759"/>
<evidence type="ECO:0000313" key="2">
    <source>
        <dbReference type="Proteomes" id="UP000612055"/>
    </source>
</evidence>
<dbReference type="InterPro" id="IPR007454">
    <property type="entry name" value="UPF0250_YbeD-like"/>
</dbReference>